<feature type="transmembrane region" description="Helical" evidence="2">
    <location>
        <begin position="197"/>
        <end position="221"/>
    </location>
</feature>
<proteinExistence type="predicted"/>
<keyword evidence="2" id="KW-1133">Transmembrane helix</keyword>
<dbReference type="Proteomes" id="UP000277537">
    <property type="component" value="Unassembled WGS sequence"/>
</dbReference>
<dbReference type="EMBL" id="RHXE01000050">
    <property type="protein sequence ID" value="RSE19793.1"/>
    <property type="molecule type" value="Genomic_DNA"/>
</dbReference>
<gene>
    <name evidence="3" type="ORF">EGT73_15530</name>
</gene>
<comment type="caution">
    <text evidence="3">The sequence shown here is derived from an EMBL/GenBank/DDBJ whole genome shotgun (WGS) entry which is preliminary data.</text>
</comment>
<keyword evidence="2" id="KW-0812">Transmembrane</keyword>
<reference evidence="3 4" key="1">
    <citation type="submission" date="2018-10" db="EMBL/GenBank/DDBJ databases">
        <title>Transmission dynamics of multidrug resistant bacteria on intensive care unit surfaces.</title>
        <authorList>
            <person name="D'Souza A.W."/>
            <person name="Potter R.F."/>
            <person name="Wallace M."/>
            <person name="Shupe A."/>
            <person name="Patel S."/>
            <person name="Sun S."/>
            <person name="Gul D."/>
            <person name="Kwon J.H."/>
            <person name="Andleeb S."/>
            <person name="Burnham C.-A.D."/>
            <person name="Dantas G."/>
        </authorList>
    </citation>
    <scope>NUCLEOTIDE SEQUENCE [LARGE SCALE GENOMIC DNA]</scope>
    <source>
        <strain evidence="3 4">AJ_385</strain>
    </source>
</reference>
<feature type="transmembrane region" description="Helical" evidence="2">
    <location>
        <begin position="79"/>
        <end position="100"/>
    </location>
</feature>
<evidence type="ECO:0000313" key="4">
    <source>
        <dbReference type="Proteomes" id="UP000277537"/>
    </source>
</evidence>
<feature type="transmembrane region" description="Helical" evidence="2">
    <location>
        <begin position="112"/>
        <end position="132"/>
    </location>
</feature>
<feature type="transmembrane region" description="Helical" evidence="2">
    <location>
        <begin position="144"/>
        <end position="166"/>
    </location>
</feature>
<sequence>MNFFIESKPPTSDDINTLCGKILSHEIKVHFFEKKISELVQQFQINHPPQNLQHISQTDLNTLHILGFNFKNAQQLPSIGLIGFGLLNLFSFLLILTHLLLFQTASDWVNLIPTYIECSIFFLICVGSGLMFRATRVTRRVDEILWSIFSMIGLVLAFGSAQRLFFYADHLIPFSLHKSLIPSQIFHLYTQIPASTWAQFLFILYCIIGIVIFYVSSYLFSASPEIANIVRRYPDIFHVGNPHELQQEKRDLIQEINKANNNLRAFERFKAKVISELENDPILEHINLSPTIELIDPIQKIQEKLTCLSLDHSHLEQQYQLERIQHLLSSLQLLSQDASSLQQQFEIFNTVQAERI</sequence>
<dbReference type="AlphaFoldDB" id="A0A3R9GI93"/>
<feature type="coiled-coil region" evidence="1">
    <location>
        <begin position="298"/>
        <end position="344"/>
    </location>
</feature>
<evidence type="ECO:0000313" key="3">
    <source>
        <dbReference type="EMBL" id="RSE19793.1"/>
    </source>
</evidence>
<dbReference type="RefSeq" id="WP_125274827.1">
    <property type="nucleotide sequence ID" value="NZ_JAOBYQ010000044.1"/>
</dbReference>
<evidence type="ECO:0000256" key="1">
    <source>
        <dbReference type="SAM" id="Coils"/>
    </source>
</evidence>
<keyword evidence="1" id="KW-0175">Coiled coil</keyword>
<evidence type="ECO:0000256" key="2">
    <source>
        <dbReference type="SAM" id="Phobius"/>
    </source>
</evidence>
<organism evidence="3 4">
    <name type="scientific">Acinetobacter johnsonii</name>
    <dbReference type="NCBI Taxonomy" id="40214"/>
    <lineage>
        <taxon>Bacteria</taxon>
        <taxon>Pseudomonadati</taxon>
        <taxon>Pseudomonadota</taxon>
        <taxon>Gammaproteobacteria</taxon>
        <taxon>Moraxellales</taxon>
        <taxon>Moraxellaceae</taxon>
        <taxon>Acinetobacter</taxon>
    </lineage>
</organism>
<name>A0A3R9GI93_ACIJO</name>
<accession>A0A3R9GI93</accession>
<keyword evidence="2" id="KW-0472">Membrane</keyword>
<feature type="coiled-coil region" evidence="1">
    <location>
        <begin position="242"/>
        <end position="269"/>
    </location>
</feature>
<protein>
    <submittedName>
        <fullName evidence="3">Uncharacterized protein</fullName>
    </submittedName>
</protein>